<evidence type="ECO:0000256" key="5">
    <source>
        <dbReference type="ARBA" id="ARBA00023242"/>
    </source>
</evidence>
<dbReference type="SMART" id="SM00353">
    <property type="entry name" value="HLH"/>
    <property type="match status" value="1"/>
</dbReference>
<keyword evidence="5" id="KW-0539">Nucleus</keyword>
<evidence type="ECO:0000256" key="6">
    <source>
        <dbReference type="SAM" id="MobiDB-lite"/>
    </source>
</evidence>
<dbReference type="RefSeq" id="XP_019638230.1">
    <property type="nucleotide sequence ID" value="XM_019782671.1"/>
</dbReference>
<feature type="region of interest" description="Disordered" evidence="6">
    <location>
        <begin position="37"/>
        <end position="57"/>
    </location>
</feature>
<feature type="compositionally biased region" description="Low complexity" evidence="6">
    <location>
        <begin position="159"/>
        <end position="188"/>
    </location>
</feature>
<dbReference type="PROSITE" id="PS50888">
    <property type="entry name" value="BHLH"/>
    <property type="match status" value="1"/>
</dbReference>
<dbReference type="GO" id="GO:0000981">
    <property type="term" value="F:DNA-binding transcription factor activity, RNA polymerase II-specific"/>
    <property type="evidence" value="ECO:0007669"/>
    <property type="project" value="TreeGrafter"/>
</dbReference>
<dbReference type="CDD" id="cd11390">
    <property type="entry name" value="bHLH_TS"/>
    <property type="match status" value="1"/>
</dbReference>
<name>A0A6P4ZA57_BRABE</name>
<feature type="compositionally biased region" description="Basic and acidic residues" evidence="6">
    <location>
        <begin position="38"/>
        <end position="57"/>
    </location>
</feature>
<sequence length="265" mass="30065">MPELAAAARIDSSSGDESDVDRRETVRYHPVLSAAELEAERERELQQRRTASERERARMKDMNRAYEALRTKLSHRREPGKKLSKIQCLKFAIEYISDLEESLTMSYNERTATADYVYWAKTRGYIWAKEKAAQMPNEGRRPPVSSLPFPDVSTTSKHNSSSVNNNDINTNNNAHMCSPVHPSPVVSPTRPASSNITVYGFDSQCVQDYSPASLWTLSKENSQEYDSNDAELAWSEWSTEQGTCDMDAPQHYLQRYDSCFGTSTV</sequence>
<dbReference type="FunFam" id="4.10.280.10:FF:000090">
    <property type="entry name" value="Salivary gland-expressed bHLH"/>
    <property type="match status" value="1"/>
</dbReference>
<reference evidence="9" key="1">
    <citation type="submission" date="2025-08" db="UniProtKB">
        <authorList>
            <consortium name="RefSeq"/>
        </authorList>
    </citation>
    <scope>IDENTIFICATION</scope>
    <source>
        <tissue evidence="9">Gonad</tissue>
    </source>
</reference>
<keyword evidence="2" id="KW-0805">Transcription regulation</keyword>
<dbReference type="InterPro" id="IPR036638">
    <property type="entry name" value="HLH_DNA-bd_sf"/>
</dbReference>
<evidence type="ECO:0000256" key="3">
    <source>
        <dbReference type="ARBA" id="ARBA00023125"/>
    </source>
</evidence>
<dbReference type="OrthoDB" id="10063280at2759"/>
<evidence type="ECO:0000256" key="1">
    <source>
        <dbReference type="ARBA" id="ARBA00022473"/>
    </source>
</evidence>
<keyword evidence="3" id="KW-0238">DNA-binding</keyword>
<keyword evidence="4" id="KW-0804">Transcription</keyword>
<organism evidence="8 9">
    <name type="scientific">Branchiostoma belcheri</name>
    <name type="common">Amphioxus</name>
    <dbReference type="NCBI Taxonomy" id="7741"/>
    <lineage>
        <taxon>Eukaryota</taxon>
        <taxon>Metazoa</taxon>
        <taxon>Chordata</taxon>
        <taxon>Cephalochordata</taxon>
        <taxon>Leptocardii</taxon>
        <taxon>Amphioxiformes</taxon>
        <taxon>Branchiostomatidae</taxon>
        <taxon>Branchiostoma</taxon>
    </lineage>
</organism>
<dbReference type="GO" id="GO:0001707">
    <property type="term" value="P:mesoderm formation"/>
    <property type="evidence" value="ECO:0007669"/>
    <property type="project" value="TreeGrafter"/>
</dbReference>
<feature type="region of interest" description="Disordered" evidence="6">
    <location>
        <begin position="1"/>
        <end position="25"/>
    </location>
</feature>
<proteinExistence type="predicted"/>
<dbReference type="GeneID" id="109480476"/>
<dbReference type="AlphaFoldDB" id="A0A6P4ZA57"/>
<dbReference type="InterPro" id="IPR011598">
    <property type="entry name" value="bHLH_dom"/>
</dbReference>
<dbReference type="GO" id="GO:0005634">
    <property type="term" value="C:nucleus"/>
    <property type="evidence" value="ECO:0007669"/>
    <property type="project" value="TreeGrafter"/>
</dbReference>
<dbReference type="Pfam" id="PF00010">
    <property type="entry name" value="HLH"/>
    <property type="match status" value="1"/>
</dbReference>
<dbReference type="GO" id="GO:0000978">
    <property type="term" value="F:RNA polymerase II cis-regulatory region sequence-specific DNA binding"/>
    <property type="evidence" value="ECO:0007669"/>
    <property type="project" value="TreeGrafter"/>
</dbReference>
<protein>
    <submittedName>
        <fullName evidence="9">Uncharacterized protein LOC109480476</fullName>
    </submittedName>
</protein>
<dbReference type="KEGG" id="bbel:109480476"/>
<evidence type="ECO:0000313" key="9">
    <source>
        <dbReference type="RefSeq" id="XP_019638230.1"/>
    </source>
</evidence>
<keyword evidence="8" id="KW-1185">Reference proteome</keyword>
<accession>A0A6P4ZA57</accession>
<evidence type="ECO:0000256" key="4">
    <source>
        <dbReference type="ARBA" id="ARBA00023163"/>
    </source>
</evidence>
<dbReference type="PANTHER" id="PTHR20937">
    <property type="entry name" value="IP14615P"/>
    <property type="match status" value="1"/>
</dbReference>
<dbReference type="SUPFAM" id="SSF47459">
    <property type="entry name" value="HLH, helix-loop-helix DNA-binding domain"/>
    <property type="match status" value="1"/>
</dbReference>
<feature type="region of interest" description="Disordered" evidence="6">
    <location>
        <begin position="134"/>
        <end position="189"/>
    </location>
</feature>
<dbReference type="InterPro" id="IPR040259">
    <property type="entry name" value="Mesogenin/MesP"/>
</dbReference>
<dbReference type="Gene3D" id="4.10.280.10">
    <property type="entry name" value="Helix-loop-helix DNA-binding domain"/>
    <property type="match status" value="1"/>
</dbReference>
<dbReference type="GO" id="GO:0046983">
    <property type="term" value="F:protein dimerization activity"/>
    <property type="evidence" value="ECO:0007669"/>
    <property type="project" value="InterPro"/>
</dbReference>
<evidence type="ECO:0000313" key="8">
    <source>
        <dbReference type="Proteomes" id="UP000515135"/>
    </source>
</evidence>
<gene>
    <name evidence="9" type="primary">LOC109480476</name>
</gene>
<dbReference type="Proteomes" id="UP000515135">
    <property type="component" value="Unplaced"/>
</dbReference>
<keyword evidence="1" id="KW-0217">Developmental protein</keyword>
<evidence type="ECO:0000256" key="2">
    <source>
        <dbReference type="ARBA" id="ARBA00023015"/>
    </source>
</evidence>
<dbReference type="PANTHER" id="PTHR20937:SF3">
    <property type="entry name" value="IP14615P"/>
    <property type="match status" value="1"/>
</dbReference>
<feature type="domain" description="BHLH" evidence="7">
    <location>
        <begin position="46"/>
        <end position="99"/>
    </location>
</feature>
<evidence type="ECO:0000259" key="7">
    <source>
        <dbReference type="PROSITE" id="PS50888"/>
    </source>
</evidence>